<organism evidence="2 3">
    <name type="scientific">Mortierella alpina</name>
    <name type="common">Oleaginous fungus</name>
    <name type="synonym">Mortierella renispora</name>
    <dbReference type="NCBI Taxonomy" id="64518"/>
    <lineage>
        <taxon>Eukaryota</taxon>
        <taxon>Fungi</taxon>
        <taxon>Fungi incertae sedis</taxon>
        <taxon>Mucoromycota</taxon>
        <taxon>Mortierellomycotina</taxon>
        <taxon>Mortierellomycetes</taxon>
        <taxon>Mortierellales</taxon>
        <taxon>Mortierellaceae</taxon>
        <taxon>Mortierella</taxon>
    </lineage>
</organism>
<dbReference type="InterPro" id="IPR035441">
    <property type="entry name" value="TFIIS/LEDGF_dom_sf"/>
</dbReference>
<protein>
    <submittedName>
        <fullName evidence="2">Uncharacterized protein</fullName>
    </submittedName>
</protein>
<evidence type="ECO:0000256" key="1">
    <source>
        <dbReference type="SAM" id="MobiDB-lite"/>
    </source>
</evidence>
<proteinExistence type="predicted"/>
<sequence>MPSFLHPTLGGQPNERLLKLRHKLQKLLLVEGLSDEILVQNLDRADPILAEVEAFDIDLQMLKDTKIGRLMKKISALKFSQDQHKIVDRSVKLIKQYKSMMEKAQENGDAVSPTTEKATESSTPIVDSTSVVAALVPSVIGTEQGASEAIKPEAGTTAPLANSNKLYAEPTAPAPEAVVAAVAAIVETNTLSPTPSSEVTGLATTTVESASI</sequence>
<feature type="region of interest" description="Disordered" evidence="1">
    <location>
        <begin position="104"/>
        <end position="123"/>
    </location>
</feature>
<reference evidence="2" key="1">
    <citation type="submission" date="2021-07" db="EMBL/GenBank/DDBJ databases">
        <title>Draft genome of Mortierella alpina, strain LL118, isolated from an aspen leaf litter sample.</title>
        <authorList>
            <person name="Yang S."/>
            <person name="Vinatzer B.A."/>
        </authorList>
    </citation>
    <scope>NUCLEOTIDE SEQUENCE</scope>
    <source>
        <strain evidence="2">LL118</strain>
    </source>
</reference>
<accession>A0A9P8D0R3</accession>
<evidence type="ECO:0000313" key="2">
    <source>
        <dbReference type="EMBL" id="KAG9321805.1"/>
    </source>
</evidence>
<feature type="compositionally biased region" description="Polar residues" evidence="1">
    <location>
        <begin position="112"/>
        <end position="123"/>
    </location>
</feature>
<feature type="region of interest" description="Disordered" evidence="1">
    <location>
        <begin position="192"/>
        <end position="212"/>
    </location>
</feature>
<dbReference type="EMBL" id="JAIFTL010000182">
    <property type="protein sequence ID" value="KAG9321805.1"/>
    <property type="molecule type" value="Genomic_DNA"/>
</dbReference>
<dbReference type="Proteomes" id="UP000717515">
    <property type="component" value="Unassembled WGS sequence"/>
</dbReference>
<gene>
    <name evidence="2" type="ORF">KVV02_006551</name>
</gene>
<evidence type="ECO:0000313" key="3">
    <source>
        <dbReference type="Proteomes" id="UP000717515"/>
    </source>
</evidence>
<dbReference type="AlphaFoldDB" id="A0A9P8D0R3"/>
<dbReference type="SUPFAM" id="SSF47676">
    <property type="entry name" value="Conserved domain common to transcription factors TFIIS, elongin A, CRSP70"/>
    <property type="match status" value="1"/>
</dbReference>
<dbReference type="Gene3D" id="1.20.930.10">
    <property type="entry name" value="Conserved domain common to transcription factors TFIIS, elongin A, CRSP70"/>
    <property type="match status" value="1"/>
</dbReference>
<name>A0A9P8D0R3_MORAP</name>
<comment type="caution">
    <text evidence="2">The sequence shown here is derived from an EMBL/GenBank/DDBJ whole genome shotgun (WGS) entry which is preliminary data.</text>
</comment>